<evidence type="ECO:0000256" key="7">
    <source>
        <dbReference type="ARBA" id="ARBA00048573"/>
    </source>
</evidence>
<dbReference type="Pfam" id="PF01336">
    <property type="entry name" value="tRNA_anti-codon"/>
    <property type="match status" value="1"/>
</dbReference>
<protein>
    <recommendedName>
        <fullName evidence="1 8">Lysine--tRNA ligase</fullName>
        <ecNumber evidence="1 8">6.1.1.6</ecNumber>
    </recommendedName>
    <alternativeName>
        <fullName evidence="6 8">Lysyl-tRNA synthetase</fullName>
    </alternativeName>
</protein>
<dbReference type="InterPro" id="IPR015915">
    <property type="entry name" value="Kelch-typ_b-propeller"/>
</dbReference>
<gene>
    <name evidence="10" type="ORF">RD792_010106</name>
</gene>
<dbReference type="InterPro" id="IPR012340">
    <property type="entry name" value="NA-bd_OB-fold"/>
</dbReference>
<evidence type="ECO:0000256" key="6">
    <source>
        <dbReference type="ARBA" id="ARBA00030563"/>
    </source>
</evidence>
<dbReference type="Pfam" id="PF00152">
    <property type="entry name" value="tRNA-synt_2"/>
    <property type="match status" value="1"/>
</dbReference>
<name>A0ABR0D2Q8_9LAMI</name>
<keyword evidence="2" id="KW-0436">Ligase</keyword>
<evidence type="ECO:0000256" key="5">
    <source>
        <dbReference type="ARBA" id="ARBA00023146"/>
    </source>
</evidence>
<dbReference type="NCBIfam" id="NF001756">
    <property type="entry name" value="PRK00484.1"/>
    <property type="match status" value="1"/>
</dbReference>
<dbReference type="InterPro" id="IPR044136">
    <property type="entry name" value="Lys-tRNA-ligase_II_N"/>
</dbReference>
<dbReference type="InterPro" id="IPR045864">
    <property type="entry name" value="aa-tRNA-synth_II/BPL/LPL"/>
</dbReference>
<dbReference type="Gene3D" id="3.30.930.10">
    <property type="entry name" value="Bira Bifunctional Protein, Domain 2"/>
    <property type="match status" value="1"/>
</dbReference>
<dbReference type="CDD" id="cd22152">
    <property type="entry name" value="F-box_AtAFR-like"/>
    <property type="match status" value="1"/>
</dbReference>
<sequence>MEQTIERSPNANRGFRVQAPLVDSVSCYCKVDSGLKTVVGARKFVPGSKLCIQPDINPRAHKTKNSRRERTRVQPPLLPGLPDDLAIACLIRVPRVEHNKLRLVCKIWYKLLSGNFFYSLRKSLGMVEEWVYVIKRDRDGRISWHAFDATYQLWQPLPPVPGEYSSAVGFGCAVLSGCHLYLFGGKNPLKGSMRRVIFYSARTNKWHRAPDMLRKRHFFGSCVINNCLYVAGGECEGIQRTLRSVEVYDPNRNRWSFIADMSTAMVPFIGVVYDGKWFLKGLGAHREVLSEAYEPETNTWGPINDGLVSGWRNPSISMNGQLYALDCRDGCKLRVYDEGTNSWTRFIDSKVHLGNSRALEASSLVPLNGSWVTLDNILCASAKQRPQAKKAAAVEDEGMDPTQYYENRLKALAAQKAAGNNPYPHKFEANLSIPEYVKKYESLNSGDHLEDVEERIAGRLMNKRSSSSKLFFYDLHGGGAKVQVMTDARRSDLEEEEFTKFHSSVKRGDIVGIIGFPVLSHCLHMMPRQKAAPGSDNTKITDVWVPGSGRNPDAYILKDQETRYRQRYLDLMLNMEVREIFKTRSKIISYIRKFLDEQDFLEVETPMMNMIAGGAAARPFVTHHNELNMRLFMRIAPELYLKELVVGGLDRVYEIGKQFRNEGIDLTHNPEFTTCEFYMAFADYNDLMKLTEDMLSGMVKELTGGYKIKYHANGLNNDPIEIDFTPPFRRIDMIGELEKIANLIIPKDLSSEEANKYLIDACLKYEIKCPPPQTTTRLLDKLVGHFLEETCTNPTFIINHPEIMSPLAKWHRSKPGLTERFELFINKHELCNAYTELNDPVVQRQRFADQLKDRQSGDDEAMALDETFCTALEYGLPPTGGWGLGIDRFTMLLTDSQNIKEVLLFPAMKPQDDPSTKER</sequence>
<evidence type="ECO:0000256" key="2">
    <source>
        <dbReference type="ARBA" id="ARBA00022598"/>
    </source>
</evidence>
<dbReference type="HAMAP" id="MF_00252">
    <property type="entry name" value="Lys_tRNA_synth_class2"/>
    <property type="match status" value="1"/>
</dbReference>
<dbReference type="EC" id="6.1.1.6" evidence="1 8"/>
<dbReference type="Gene3D" id="2.120.10.80">
    <property type="entry name" value="Kelch-type beta propeller"/>
    <property type="match status" value="1"/>
</dbReference>
<dbReference type="Pfam" id="PF00646">
    <property type="entry name" value="F-box"/>
    <property type="match status" value="1"/>
</dbReference>
<dbReference type="PROSITE" id="PS50862">
    <property type="entry name" value="AA_TRNA_LIGASE_II"/>
    <property type="match status" value="1"/>
</dbReference>
<feature type="domain" description="Aminoacyl-transfer RNA synthetases class-II family profile" evidence="9">
    <location>
        <begin position="581"/>
        <end position="910"/>
    </location>
</feature>
<dbReference type="InterPro" id="IPR018149">
    <property type="entry name" value="Lys-tRNA-synth_II_C"/>
</dbReference>
<dbReference type="InterPro" id="IPR004365">
    <property type="entry name" value="NA-bd_OB_tRNA"/>
</dbReference>
<dbReference type="InterPro" id="IPR036047">
    <property type="entry name" value="F-box-like_dom_sf"/>
</dbReference>
<evidence type="ECO:0000313" key="11">
    <source>
        <dbReference type="Proteomes" id="UP001291926"/>
    </source>
</evidence>
<comment type="caution">
    <text evidence="10">The sequence shown here is derived from an EMBL/GenBank/DDBJ whole genome shotgun (WGS) entry which is preliminary data.</text>
</comment>
<evidence type="ECO:0000259" key="9">
    <source>
        <dbReference type="PROSITE" id="PS50862"/>
    </source>
</evidence>
<keyword evidence="5" id="KW-0030">Aminoacyl-tRNA synthetase</keyword>
<dbReference type="InterPro" id="IPR004364">
    <property type="entry name" value="Aa-tRNA-synt_II"/>
</dbReference>
<evidence type="ECO:0000256" key="1">
    <source>
        <dbReference type="ARBA" id="ARBA00013166"/>
    </source>
</evidence>
<dbReference type="CDD" id="cd00775">
    <property type="entry name" value="LysRS_core"/>
    <property type="match status" value="1"/>
</dbReference>
<keyword evidence="4" id="KW-0067">ATP-binding</keyword>
<evidence type="ECO:0000256" key="8">
    <source>
        <dbReference type="RuleBase" id="RU003748"/>
    </source>
</evidence>
<dbReference type="Proteomes" id="UP001291926">
    <property type="component" value="Unassembled WGS sequence"/>
</dbReference>
<dbReference type="EMBL" id="JAYDYQ010002534">
    <property type="protein sequence ID" value="KAK4482933.1"/>
    <property type="molecule type" value="Genomic_DNA"/>
</dbReference>
<keyword evidence="3" id="KW-0547">Nucleotide-binding</keyword>
<keyword evidence="11" id="KW-1185">Reference proteome</keyword>
<dbReference type="SUPFAM" id="SSF81383">
    <property type="entry name" value="F-box domain"/>
    <property type="match status" value="1"/>
</dbReference>
<dbReference type="PRINTS" id="PR00982">
    <property type="entry name" value="TRNASYNTHLYS"/>
</dbReference>
<dbReference type="Gene3D" id="2.40.50.140">
    <property type="entry name" value="Nucleic acid-binding proteins"/>
    <property type="match status" value="1"/>
</dbReference>
<dbReference type="SMART" id="SM00612">
    <property type="entry name" value="Kelch"/>
    <property type="match status" value="2"/>
</dbReference>
<dbReference type="Pfam" id="PF01344">
    <property type="entry name" value="Kelch_1"/>
    <property type="match status" value="2"/>
</dbReference>
<dbReference type="InterPro" id="IPR002313">
    <property type="entry name" value="Lys-tRNA-ligase_II"/>
</dbReference>
<dbReference type="SUPFAM" id="SSF117281">
    <property type="entry name" value="Kelch motif"/>
    <property type="match status" value="1"/>
</dbReference>
<reference evidence="10 11" key="1">
    <citation type="journal article" date="2023" name="bioRxiv">
        <title>Genome report: Whole genome sequence and annotation of Penstemon davidsonii.</title>
        <authorList>
            <person name="Ostevik K.L."/>
            <person name="Alabady M."/>
            <person name="Zhang M."/>
            <person name="Rausher M.D."/>
        </authorList>
    </citation>
    <scope>NUCLEOTIDE SEQUENCE [LARGE SCALE GENOMIC DNA]</scope>
    <source>
        <strain evidence="10">DNT005</strain>
        <tissue evidence="10">Whole leaf</tissue>
    </source>
</reference>
<comment type="catalytic activity">
    <reaction evidence="7 8">
        <text>tRNA(Lys) + L-lysine + ATP = L-lysyl-tRNA(Lys) + AMP + diphosphate</text>
        <dbReference type="Rhea" id="RHEA:20792"/>
        <dbReference type="Rhea" id="RHEA-COMP:9696"/>
        <dbReference type="Rhea" id="RHEA-COMP:9697"/>
        <dbReference type="ChEBI" id="CHEBI:30616"/>
        <dbReference type="ChEBI" id="CHEBI:32551"/>
        <dbReference type="ChEBI" id="CHEBI:33019"/>
        <dbReference type="ChEBI" id="CHEBI:78442"/>
        <dbReference type="ChEBI" id="CHEBI:78529"/>
        <dbReference type="ChEBI" id="CHEBI:456215"/>
        <dbReference type="EC" id="6.1.1.6"/>
    </reaction>
</comment>
<evidence type="ECO:0000256" key="3">
    <source>
        <dbReference type="ARBA" id="ARBA00022741"/>
    </source>
</evidence>
<dbReference type="InterPro" id="IPR006195">
    <property type="entry name" value="aa-tRNA-synth_II"/>
</dbReference>
<organism evidence="10 11">
    <name type="scientific">Penstemon davidsonii</name>
    <dbReference type="NCBI Taxonomy" id="160366"/>
    <lineage>
        <taxon>Eukaryota</taxon>
        <taxon>Viridiplantae</taxon>
        <taxon>Streptophyta</taxon>
        <taxon>Embryophyta</taxon>
        <taxon>Tracheophyta</taxon>
        <taxon>Spermatophyta</taxon>
        <taxon>Magnoliopsida</taxon>
        <taxon>eudicotyledons</taxon>
        <taxon>Gunneridae</taxon>
        <taxon>Pentapetalae</taxon>
        <taxon>asterids</taxon>
        <taxon>lamiids</taxon>
        <taxon>Lamiales</taxon>
        <taxon>Plantaginaceae</taxon>
        <taxon>Cheloneae</taxon>
        <taxon>Penstemon</taxon>
    </lineage>
</organism>
<evidence type="ECO:0000313" key="10">
    <source>
        <dbReference type="EMBL" id="KAK4482933.1"/>
    </source>
</evidence>
<dbReference type="InterPro" id="IPR006652">
    <property type="entry name" value="Kelch_1"/>
</dbReference>
<evidence type="ECO:0000256" key="4">
    <source>
        <dbReference type="ARBA" id="ARBA00022840"/>
    </source>
</evidence>
<dbReference type="PANTHER" id="PTHR42918">
    <property type="entry name" value="LYSYL-TRNA SYNTHETASE"/>
    <property type="match status" value="1"/>
</dbReference>
<dbReference type="SUPFAM" id="SSF55681">
    <property type="entry name" value="Class II aaRS and biotin synthetases"/>
    <property type="match status" value="1"/>
</dbReference>
<dbReference type="SUPFAM" id="SSF50249">
    <property type="entry name" value="Nucleic acid-binding proteins"/>
    <property type="match status" value="1"/>
</dbReference>
<dbReference type="NCBIfam" id="TIGR00499">
    <property type="entry name" value="lysS_bact"/>
    <property type="match status" value="1"/>
</dbReference>
<dbReference type="CDD" id="cd04322">
    <property type="entry name" value="LysRS_N"/>
    <property type="match status" value="1"/>
</dbReference>
<accession>A0ABR0D2Q8</accession>
<proteinExistence type="inferred from homology"/>
<dbReference type="InterPro" id="IPR001810">
    <property type="entry name" value="F-box_dom"/>
</dbReference>
<dbReference type="PANTHER" id="PTHR42918:SF9">
    <property type="entry name" value="LYSINE--TRNA LIGASE"/>
    <property type="match status" value="1"/>
</dbReference>